<proteinExistence type="predicted"/>
<accession>A0A263HEV7</accession>
<evidence type="ECO:0000313" key="2">
    <source>
        <dbReference type="EMBL" id="SUU37154.1"/>
    </source>
</evidence>
<evidence type="ECO:0000313" key="1">
    <source>
        <dbReference type="EMBL" id="OZN25661.1"/>
    </source>
</evidence>
<reference evidence="2 4" key="2">
    <citation type="submission" date="2018-06" db="EMBL/GenBank/DDBJ databases">
        <authorList>
            <consortium name="Pathogen Informatics"/>
            <person name="Doyle S."/>
        </authorList>
    </citation>
    <scope>NUCLEOTIDE SEQUENCE [LARGE SCALE GENOMIC DNA]</scope>
    <source>
        <strain evidence="2 4">NCTC10851</strain>
    </source>
</reference>
<dbReference type="EMBL" id="UFSB01000001">
    <property type="protein sequence ID" value="SUU37154.1"/>
    <property type="molecule type" value="Genomic_DNA"/>
</dbReference>
<sequence>MINVKMTFTVEIDGETIVQHQIKEQAEKRSYFSQERKLTKEIINRMNEFHSERWLDARPWDNFTIDKNP</sequence>
<dbReference type="AlphaFoldDB" id="A0A263HEV7"/>
<name>A0A263HEV7_9PAST</name>
<reference evidence="1 3" key="1">
    <citation type="submission" date="2017-07" db="EMBL/GenBank/DDBJ databases">
        <title>Virulence factors identified in Actinobacillus seminis.</title>
        <authorList>
            <person name="Negrete-Abascal E."/>
            <person name="Vaca-Pacheco S."/>
            <person name="Montes-Garcia F."/>
            <person name="Leyto-Gil A.M."/>
            <person name="Fragoso-Garcia E."/>
            <person name="Carvente-Garcia R."/>
            <person name="Perez-Agueros S."/>
            <person name="Castelan-Sanchez H.G."/>
            <person name="Garcia-Molina A."/>
            <person name="Villamar T.E."/>
            <person name="Vazquez-Cruz C."/>
        </authorList>
    </citation>
    <scope>NUCLEOTIDE SEQUENCE [LARGE SCALE GENOMIC DNA]</scope>
    <source>
        <strain evidence="1 3">ATCC 15768</strain>
    </source>
</reference>
<protein>
    <submittedName>
        <fullName evidence="2">Uncharacterized protein</fullName>
    </submittedName>
</protein>
<dbReference type="RefSeq" id="WP_011609870.1">
    <property type="nucleotide sequence ID" value="NZ_JBMHIA010000004.1"/>
</dbReference>
<evidence type="ECO:0000313" key="4">
    <source>
        <dbReference type="Proteomes" id="UP000254507"/>
    </source>
</evidence>
<dbReference type="InParanoid" id="A0A263HEV7"/>
<dbReference type="EMBL" id="NLFK01000001">
    <property type="protein sequence ID" value="OZN25661.1"/>
    <property type="molecule type" value="Genomic_DNA"/>
</dbReference>
<gene>
    <name evidence="1" type="ORF">CFY87_00060</name>
    <name evidence="2" type="ORF">NCTC10851_01465</name>
</gene>
<dbReference type="Proteomes" id="UP000254507">
    <property type="component" value="Unassembled WGS sequence"/>
</dbReference>
<organism evidence="2 4">
    <name type="scientific">Actinobacillus seminis</name>
    <dbReference type="NCBI Taxonomy" id="722"/>
    <lineage>
        <taxon>Bacteria</taxon>
        <taxon>Pseudomonadati</taxon>
        <taxon>Pseudomonadota</taxon>
        <taxon>Gammaproteobacteria</taxon>
        <taxon>Pasteurellales</taxon>
        <taxon>Pasteurellaceae</taxon>
        <taxon>Actinobacillus</taxon>
    </lineage>
</organism>
<evidence type="ECO:0000313" key="3">
    <source>
        <dbReference type="Proteomes" id="UP000215738"/>
    </source>
</evidence>
<keyword evidence="3" id="KW-1185">Reference proteome</keyword>
<dbReference type="OrthoDB" id="5681206at2"/>
<dbReference type="Proteomes" id="UP000215738">
    <property type="component" value="Unassembled WGS sequence"/>
</dbReference>